<organism evidence="4 5">
    <name type="scientific">Enterococcus faecalis ATCC 6055</name>
    <dbReference type="NCBI Taxonomy" id="1169311"/>
    <lineage>
        <taxon>Bacteria</taxon>
        <taxon>Bacillati</taxon>
        <taxon>Bacillota</taxon>
        <taxon>Bacilli</taxon>
        <taxon>Lactobacillales</taxon>
        <taxon>Enterococcaceae</taxon>
        <taxon>Enterococcus</taxon>
    </lineage>
</organism>
<accession>R3HWI1</accession>
<sequence>MNFNVFLDEDQRYKYYIVKLLELKQNTFFSQAQLMEALGVSKYKIDRFLTDIEEDSELLNLQISIVVDTSGEIRAQGFNNLVTKKLRLYYLEQSKQYQLLYEMLVGSNQSAESLATKLYVSRASIYNELKILKDNLKIYGLKVKNLKIVGRELKVRSFFFSLFNDFYCGITKPFSQKLNKRINSFKNLLLVNKNIYPTKVQEYRLELFIGISFIRKEKNFFLDESVLDVPELDLYPYFKLYGSSKNKSNLDTQNEIQNIFFFCYTENLINDLQWKINFKDNKEALDISENFVKELEKVVILDIKIKEQIRKEIFRINQKWLYFHFKEATFVFENQKSYFQEIYFKCDSIVRTYLGQSSLEKLFEDKEEKVKVYYDYLFLLTTIVPANFIEEVIYVCVDFSHGKFYNDFIQNSIRSFKNLNIVFEHKITNETQIYISDFVLEGIRCRQVIWKNPPGPNEWKLFGDLIVKLKGGET</sequence>
<dbReference type="HOGENOM" id="CLU_044967_1_0_9"/>
<dbReference type="PANTHER" id="PTHR30185:SF18">
    <property type="entry name" value="TRANSCRIPTIONAL REGULATOR MTLR"/>
    <property type="match status" value="1"/>
</dbReference>
<keyword evidence="1" id="KW-0805">Transcription regulation</keyword>
<dbReference type="PATRIC" id="fig|1169311.3.peg.2590"/>
<reference evidence="4 5" key="1">
    <citation type="submission" date="2013-02" db="EMBL/GenBank/DDBJ databases">
        <title>The Genome Sequence of Enterococcus faecalis ATCC_6055.</title>
        <authorList>
            <consortium name="The Broad Institute Genome Sequencing Platform"/>
            <consortium name="The Broad Institute Genome Sequencing Center for Infectious Disease"/>
            <person name="Earl A.M."/>
            <person name="Gilmore M.S."/>
            <person name="Lebreton F."/>
            <person name="Walker B."/>
            <person name="Young S.K."/>
            <person name="Zeng Q."/>
            <person name="Gargeya S."/>
            <person name="Fitzgerald M."/>
            <person name="Haas B."/>
            <person name="Abouelleil A."/>
            <person name="Alvarado L."/>
            <person name="Arachchi H.M."/>
            <person name="Berlin A.M."/>
            <person name="Chapman S.B."/>
            <person name="Dewar J."/>
            <person name="Goldberg J."/>
            <person name="Griggs A."/>
            <person name="Gujja S."/>
            <person name="Hansen M."/>
            <person name="Howarth C."/>
            <person name="Imamovic A."/>
            <person name="Larimer J."/>
            <person name="McCowan C."/>
            <person name="Murphy C."/>
            <person name="Neiman D."/>
            <person name="Pearson M."/>
            <person name="Priest M."/>
            <person name="Roberts A."/>
            <person name="Saif S."/>
            <person name="Shea T."/>
            <person name="Sisk P."/>
            <person name="Sykes S."/>
            <person name="Wortman J."/>
            <person name="Nusbaum C."/>
            <person name="Birren B."/>
        </authorList>
    </citation>
    <scope>NUCLEOTIDE SEQUENCE [LARGE SCALE GENOMIC DNA]</scope>
    <source>
        <strain evidence="4 5">ATCC 6055</strain>
    </source>
</reference>
<evidence type="ECO:0000256" key="1">
    <source>
        <dbReference type="ARBA" id="ARBA00023015"/>
    </source>
</evidence>
<evidence type="ECO:0000259" key="3">
    <source>
        <dbReference type="Pfam" id="PF05043"/>
    </source>
</evidence>
<dbReference type="PANTHER" id="PTHR30185">
    <property type="entry name" value="CRYPTIC BETA-GLUCOSIDE BGL OPERON ANTITERMINATOR"/>
    <property type="match status" value="1"/>
</dbReference>
<dbReference type="Pfam" id="PF05043">
    <property type="entry name" value="Mga"/>
    <property type="match status" value="1"/>
</dbReference>
<dbReference type="RefSeq" id="WP_002365259.1">
    <property type="nucleotide sequence ID" value="NZ_KB944867.1"/>
</dbReference>
<dbReference type="InterPro" id="IPR007737">
    <property type="entry name" value="Mga_HTH"/>
</dbReference>
<evidence type="ECO:0000256" key="2">
    <source>
        <dbReference type="ARBA" id="ARBA00023163"/>
    </source>
</evidence>
<evidence type="ECO:0000313" key="5">
    <source>
        <dbReference type="Proteomes" id="UP000013638"/>
    </source>
</evidence>
<dbReference type="AlphaFoldDB" id="R3HWI1"/>
<name>R3HWI1_ENTFL</name>
<dbReference type="Proteomes" id="UP000013638">
    <property type="component" value="Unassembled WGS sequence"/>
</dbReference>
<dbReference type="EMBL" id="ASDZ01000034">
    <property type="protein sequence ID" value="EOK09813.1"/>
    <property type="molecule type" value="Genomic_DNA"/>
</dbReference>
<feature type="domain" description="Mga helix-turn-helix" evidence="3">
    <location>
        <begin position="82"/>
        <end position="163"/>
    </location>
</feature>
<evidence type="ECO:0000313" key="4">
    <source>
        <dbReference type="EMBL" id="EOK09813.1"/>
    </source>
</evidence>
<gene>
    <name evidence="4" type="ORF">WOU_02633</name>
</gene>
<comment type="caution">
    <text evidence="4">The sequence shown here is derived from an EMBL/GenBank/DDBJ whole genome shotgun (WGS) entry which is preliminary data.</text>
</comment>
<protein>
    <recommendedName>
        <fullName evidence="3">Mga helix-turn-helix domain-containing protein</fullName>
    </recommendedName>
</protein>
<proteinExistence type="predicted"/>
<dbReference type="InterPro" id="IPR050661">
    <property type="entry name" value="BglG_antiterminators"/>
</dbReference>
<keyword evidence="2" id="KW-0804">Transcription</keyword>